<protein>
    <recommendedName>
        <fullName evidence="2">2'-5'-oligoadenylate synthetase 1 domain-containing protein</fullName>
    </recommendedName>
</protein>
<dbReference type="Proteomes" id="UP001642540">
    <property type="component" value="Unassembled WGS sequence"/>
</dbReference>
<feature type="domain" description="2'-5'-oligoadenylate synthetase 1" evidence="2">
    <location>
        <begin position="146"/>
        <end position="246"/>
    </location>
</feature>
<dbReference type="InterPro" id="IPR043519">
    <property type="entry name" value="NT_sf"/>
</dbReference>
<name>A0ABP1S662_9HEXA</name>
<dbReference type="EMBL" id="CAXLJM020000161">
    <property type="protein sequence ID" value="CAL8144663.1"/>
    <property type="molecule type" value="Genomic_DNA"/>
</dbReference>
<dbReference type="Gene3D" id="1.10.1410.20">
    <property type="entry name" value="2'-5'-oligoadenylate synthetase 1, domain 2"/>
    <property type="match status" value="1"/>
</dbReference>
<evidence type="ECO:0000313" key="4">
    <source>
        <dbReference type="Proteomes" id="UP001642540"/>
    </source>
</evidence>
<dbReference type="PANTHER" id="PTHR11258:SF11">
    <property type="entry name" value="C2H2-TYPE DOMAIN-CONTAINING PROTEIN"/>
    <property type="match status" value="1"/>
</dbReference>
<organism evidence="3 4">
    <name type="scientific">Orchesella dallaii</name>
    <dbReference type="NCBI Taxonomy" id="48710"/>
    <lineage>
        <taxon>Eukaryota</taxon>
        <taxon>Metazoa</taxon>
        <taxon>Ecdysozoa</taxon>
        <taxon>Arthropoda</taxon>
        <taxon>Hexapoda</taxon>
        <taxon>Collembola</taxon>
        <taxon>Entomobryomorpha</taxon>
        <taxon>Entomobryoidea</taxon>
        <taxon>Orchesellidae</taxon>
        <taxon>Orchesellinae</taxon>
        <taxon>Orchesella</taxon>
    </lineage>
</organism>
<keyword evidence="4" id="KW-1185">Reference proteome</keyword>
<dbReference type="InterPro" id="IPR018952">
    <property type="entry name" value="2-5-oligoAdlate_synth_1_dom2/C"/>
</dbReference>
<dbReference type="PANTHER" id="PTHR11258">
    <property type="entry name" value="2-5 OLIGOADENYLATE SYNTHETASE"/>
    <property type="match status" value="1"/>
</dbReference>
<evidence type="ECO:0000256" key="1">
    <source>
        <dbReference type="ARBA" id="ARBA00009526"/>
    </source>
</evidence>
<dbReference type="SUPFAM" id="SSF81301">
    <property type="entry name" value="Nucleotidyltransferase"/>
    <property type="match status" value="1"/>
</dbReference>
<gene>
    <name evidence="3" type="ORF">ODALV1_LOCUS30260</name>
</gene>
<comment type="similarity">
    <text evidence="1">Belongs to the 2-5A synthase family.</text>
</comment>
<evidence type="ECO:0000313" key="3">
    <source>
        <dbReference type="EMBL" id="CAL8144663.1"/>
    </source>
</evidence>
<reference evidence="3 4" key="1">
    <citation type="submission" date="2024-08" db="EMBL/GenBank/DDBJ databases">
        <authorList>
            <person name="Cucini C."/>
            <person name="Frati F."/>
        </authorList>
    </citation>
    <scope>NUCLEOTIDE SEQUENCE [LARGE SCALE GENOMIC DNA]</scope>
</reference>
<proteinExistence type="inferred from homology"/>
<comment type="caution">
    <text evidence="3">The sequence shown here is derived from an EMBL/GenBank/DDBJ whole genome shotgun (WGS) entry which is preliminary data.</text>
</comment>
<sequence length="552" mass="63345">MTEKMSQTEKHHQQNYTDDLFMNFGEKRLCDQKYYEDGKKLAFMVFNTLLTYSKCSLDNFDIGGSFGKKTDVIHPDLDLVVLVNNCEPPLDDILNHFQNILQENERTLQIIPNRYKQTELSLNFSFTNGITVDLIPAAKIEPHETKRVFKEMKHHKYAYFYNPSFVKDQIAFMDSQDAFTHTLIRLSKFWLKSLYLGESFSGGSAMMELIGVVAAQRERENKILSITRAFLKVLDIVKNLKSTKIAFKRLSNENLKKWSIIFPDKLSNNSKNIRELVPHVVGKPDILSRKCFMVDPANPFKDYLEDKTSSVLERLIGFAGITQHRIQMVLDGFRTFGKDILTVFEPIPGIEAIAETDNTVSFPKNILLALNDDDEFPVSVHIKAIVWKKRIYKNPKAVRAIDILKKNLLTVVHSTVKGVTGNVSSIEVKSAVFQLVGSSPDRINVKLEKSPNEQCWNYDVTILVPYVVKGATHTVGLSMTWDFDFPAVEDDDDEESNCCCTCTYTSLCGCFCYYCCLWPLRKCYKSCTCFKSKKFIYFIVFVLWLILYNAPK</sequence>
<evidence type="ECO:0000259" key="2">
    <source>
        <dbReference type="Pfam" id="PF10421"/>
    </source>
</evidence>
<accession>A0ABP1S662</accession>
<dbReference type="Pfam" id="PF10421">
    <property type="entry name" value="OAS1_C"/>
    <property type="match status" value="1"/>
</dbReference>